<name>A0A9P0KPI8_ACAOB</name>
<proteinExistence type="predicted"/>
<evidence type="ECO:0000313" key="1">
    <source>
        <dbReference type="EMBL" id="CAH1981165.1"/>
    </source>
</evidence>
<dbReference type="Proteomes" id="UP001152888">
    <property type="component" value="Unassembled WGS sequence"/>
</dbReference>
<reference evidence="1" key="1">
    <citation type="submission" date="2022-03" db="EMBL/GenBank/DDBJ databases">
        <authorList>
            <person name="Sayadi A."/>
        </authorList>
    </citation>
    <scope>NUCLEOTIDE SEQUENCE</scope>
</reference>
<dbReference type="EMBL" id="CAKOFQ010006905">
    <property type="protein sequence ID" value="CAH1981165.1"/>
    <property type="molecule type" value="Genomic_DNA"/>
</dbReference>
<sequence>HSQYPHQCLKIFKIDFQYQNQDKRREGNAQRFASESWYFPNGLPSYDIYCKLKVKGPTFVQLSVGNRKPSEHFSVFLVSLLQAFIKGSPHQAIQRAPNARGRNITNTF</sequence>
<gene>
    <name evidence="1" type="ORF">ACAOBT_LOCUS14343</name>
</gene>
<organism evidence="1 2">
    <name type="scientific">Acanthoscelides obtectus</name>
    <name type="common">Bean weevil</name>
    <name type="synonym">Bruchus obtectus</name>
    <dbReference type="NCBI Taxonomy" id="200917"/>
    <lineage>
        <taxon>Eukaryota</taxon>
        <taxon>Metazoa</taxon>
        <taxon>Ecdysozoa</taxon>
        <taxon>Arthropoda</taxon>
        <taxon>Hexapoda</taxon>
        <taxon>Insecta</taxon>
        <taxon>Pterygota</taxon>
        <taxon>Neoptera</taxon>
        <taxon>Endopterygota</taxon>
        <taxon>Coleoptera</taxon>
        <taxon>Polyphaga</taxon>
        <taxon>Cucujiformia</taxon>
        <taxon>Chrysomeloidea</taxon>
        <taxon>Chrysomelidae</taxon>
        <taxon>Bruchinae</taxon>
        <taxon>Bruchini</taxon>
        <taxon>Acanthoscelides</taxon>
    </lineage>
</organism>
<protein>
    <submittedName>
        <fullName evidence="1">Uncharacterized protein</fullName>
    </submittedName>
</protein>
<feature type="non-terminal residue" evidence="1">
    <location>
        <position position="108"/>
    </location>
</feature>
<comment type="caution">
    <text evidence="1">The sequence shown here is derived from an EMBL/GenBank/DDBJ whole genome shotgun (WGS) entry which is preliminary data.</text>
</comment>
<dbReference type="AlphaFoldDB" id="A0A9P0KPI8"/>
<accession>A0A9P0KPI8</accession>
<dbReference type="OrthoDB" id="5978115at2759"/>
<evidence type="ECO:0000313" key="2">
    <source>
        <dbReference type="Proteomes" id="UP001152888"/>
    </source>
</evidence>
<keyword evidence="2" id="KW-1185">Reference proteome</keyword>